<sequence length="142" mass="15410">MTTVRHLLGNKKSALFTIGPDAPVLEAVRSMAEHGVGALLVMRGEALAGIVSERDYARKVVLLGRASADTPVAQIMSSPVVTVSPDTNVQRCMVLMTERRIRHLPVVENGRVIGVVSIGDLVKSVIQEQQRTIEELESYIHG</sequence>
<gene>
    <name evidence="3" type="ORF">B1A_07902</name>
</gene>
<dbReference type="InterPro" id="IPR046342">
    <property type="entry name" value="CBS_dom_sf"/>
</dbReference>
<dbReference type="Gene3D" id="3.10.580.10">
    <property type="entry name" value="CBS-domain"/>
    <property type="match status" value="1"/>
</dbReference>
<reference evidence="3" key="2">
    <citation type="journal article" date="2014" name="ISME J.">
        <title>Microbial stratification in low pH oxic and suboxic macroscopic growths along an acid mine drainage.</title>
        <authorList>
            <person name="Mendez-Garcia C."/>
            <person name="Mesa V."/>
            <person name="Sprenger R.R."/>
            <person name="Richter M."/>
            <person name="Diez M.S."/>
            <person name="Solano J."/>
            <person name="Bargiela R."/>
            <person name="Golyshina O.V."/>
            <person name="Manteca A."/>
            <person name="Ramos J.L."/>
            <person name="Gallego J.R."/>
            <person name="Llorente I."/>
            <person name="Martins Dos Santos V.A."/>
            <person name="Jensen O.N."/>
            <person name="Pelaez A.I."/>
            <person name="Sanchez J."/>
            <person name="Ferrer M."/>
        </authorList>
    </citation>
    <scope>NUCLEOTIDE SEQUENCE</scope>
</reference>
<dbReference type="EMBL" id="AUZX01005660">
    <property type="protein sequence ID" value="EQD66944.1"/>
    <property type="molecule type" value="Genomic_DNA"/>
</dbReference>
<dbReference type="InterPro" id="IPR051257">
    <property type="entry name" value="Diverse_CBS-Domain"/>
</dbReference>
<dbReference type="SMART" id="SM00116">
    <property type="entry name" value="CBS"/>
    <property type="match status" value="2"/>
</dbReference>
<comment type="caution">
    <text evidence="3">The sequence shown here is derived from an EMBL/GenBank/DDBJ whole genome shotgun (WGS) entry which is preliminary data.</text>
</comment>
<dbReference type="PANTHER" id="PTHR43080:SF2">
    <property type="entry name" value="CBS DOMAIN-CONTAINING PROTEIN"/>
    <property type="match status" value="1"/>
</dbReference>
<dbReference type="PROSITE" id="PS51371">
    <property type="entry name" value="CBS"/>
    <property type="match status" value="2"/>
</dbReference>
<evidence type="ECO:0000259" key="2">
    <source>
        <dbReference type="PROSITE" id="PS51371"/>
    </source>
</evidence>
<dbReference type="Pfam" id="PF00571">
    <property type="entry name" value="CBS"/>
    <property type="match status" value="2"/>
</dbReference>
<dbReference type="SUPFAM" id="SSF54631">
    <property type="entry name" value="CBS-domain pair"/>
    <property type="match status" value="1"/>
</dbReference>
<dbReference type="InterPro" id="IPR000644">
    <property type="entry name" value="CBS_dom"/>
</dbReference>
<feature type="domain" description="CBS" evidence="2">
    <location>
        <begin position="1"/>
        <end position="67"/>
    </location>
</feature>
<evidence type="ECO:0000256" key="1">
    <source>
        <dbReference type="ARBA" id="ARBA00023122"/>
    </source>
</evidence>
<dbReference type="PANTHER" id="PTHR43080">
    <property type="entry name" value="CBS DOMAIN-CONTAINING PROTEIN CBSX3, MITOCHONDRIAL"/>
    <property type="match status" value="1"/>
</dbReference>
<dbReference type="AlphaFoldDB" id="T1CJF3"/>
<protein>
    <submittedName>
        <fullName evidence="3">Signal transduction protein with CBS domain protein</fullName>
    </submittedName>
</protein>
<reference evidence="3" key="1">
    <citation type="submission" date="2013-08" db="EMBL/GenBank/DDBJ databases">
        <authorList>
            <person name="Mendez C."/>
            <person name="Richter M."/>
            <person name="Ferrer M."/>
            <person name="Sanchez J."/>
        </authorList>
    </citation>
    <scope>NUCLEOTIDE SEQUENCE</scope>
</reference>
<feature type="domain" description="CBS" evidence="2">
    <location>
        <begin position="76"/>
        <end position="131"/>
    </location>
</feature>
<dbReference type="InterPro" id="IPR044725">
    <property type="entry name" value="CBSX3_CBS_dom"/>
</dbReference>
<proteinExistence type="predicted"/>
<keyword evidence="1" id="KW-0129">CBS domain</keyword>
<evidence type="ECO:0000313" key="3">
    <source>
        <dbReference type="EMBL" id="EQD66944.1"/>
    </source>
</evidence>
<accession>T1CJF3</accession>
<name>T1CJF3_9ZZZZ</name>
<dbReference type="CDD" id="cd04623">
    <property type="entry name" value="CBS_pair_bac_euk"/>
    <property type="match status" value="1"/>
</dbReference>
<organism evidence="3">
    <name type="scientific">mine drainage metagenome</name>
    <dbReference type="NCBI Taxonomy" id="410659"/>
    <lineage>
        <taxon>unclassified sequences</taxon>
        <taxon>metagenomes</taxon>
        <taxon>ecological metagenomes</taxon>
    </lineage>
</organism>